<keyword evidence="5" id="KW-0233">DNA recombination</keyword>
<sequence length="293" mass="33995">MLRKQVKNYLIELKMKGSSEHTVKNYGYHFDKFITYMEENNLNYIELTAKQFKKFRNRMVEQGLKPRTINAVLSALKSFYDFLVEERLVPGNPIITRRLRVKEGQSLPDFMTTEELKVFSEWLSAIPGHAALGFRTMLATGMRVSEAASVTPNDIIVLDNGGYIFRVRHGKGDKERYVPVTDSQVVNDLITYTGDRRDDDPLFGITSHAFKWWARKCRLETGINFHSHRCRHTLGTQLLQRGISIDKVQDVLGHADISTTRRYAKTAPEAIYELAAKVDELKERRALYRYWLR</sequence>
<dbReference type="Pfam" id="PF00589">
    <property type="entry name" value="Phage_integrase"/>
    <property type="match status" value="1"/>
</dbReference>
<proteinExistence type="inferred from homology"/>
<keyword evidence="4 6" id="KW-0238">DNA-binding</keyword>
<organism evidence="9 10">
    <name type="scientific">Desulfotruncus arcticus DSM 17038</name>
    <dbReference type="NCBI Taxonomy" id="1121424"/>
    <lineage>
        <taxon>Bacteria</taxon>
        <taxon>Bacillati</taxon>
        <taxon>Bacillota</taxon>
        <taxon>Clostridia</taxon>
        <taxon>Eubacteriales</taxon>
        <taxon>Desulfallaceae</taxon>
        <taxon>Desulfotruncus</taxon>
    </lineage>
</organism>
<feature type="domain" description="Core-binding (CB)" evidence="8">
    <location>
        <begin position="1"/>
        <end position="84"/>
    </location>
</feature>
<evidence type="ECO:0000313" key="10">
    <source>
        <dbReference type="Proteomes" id="UP000199337"/>
    </source>
</evidence>
<dbReference type="Proteomes" id="UP000199337">
    <property type="component" value="Unassembled WGS sequence"/>
</dbReference>
<evidence type="ECO:0000256" key="4">
    <source>
        <dbReference type="ARBA" id="ARBA00023125"/>
    </source>
</evidence>
<dbReference type="InterPro" id="IPR050090">
    <property type="entry name" value="Tyrosine_recombinase_XerCD"/>
</dbReference>
<dbReference type="InterPro" id="IPR011010">
    <property type="entry name" value="DNA_brk_join_enz"/>
</dbReference>
<dbReference type="GO" id="GO:0003677">
    <property type="term" value="F:DNA binding"/>
    <property type="evidence" value="ECO:0007669"/>
    <property type="project" value="UniProtKB-UniRule"/>
</dbReference>
<dbReference type="SUPFAM" id="SSF56349">
    <property type="entry name" value="DNA breaking-rejoining enzymes"/>
    <property type="match status" value="1"/>
</dbReference>
<dbReference type="Gene3D" id="1.10.443.10">
    <property type="entry name" value="Intergrase catalytic core"/>
    <property type="match status" value="1"/>
</dbReference>
<name>A0A1I2X1S9_9FIRM</name>
<dbReference type="GO" id="GO:0006310">
    <property type="term" value="P:DNA recombination"/>
    <property type="evidence" value="ECO:0007669"/>
    <property type="project" value="UniProtKB-KW"/>
</dbReference>
<keyword evidence="3" id="KW-0229">DNA integration</keyword>
<dbReference type="InterPro" id="IPR004107">
    <property type="entry name" value="Integrase_SAM-like_N"/>
</dbReference>
<evidence type="ECO:0000259" key="7">
    <source>
        <dbReference type="PROSITE" id="PS51898"/>
    </source>
</evidence>
<dbReference type="Gene3D" id="1.10.150.130">
    <property type="match status" value="1"/>
</dbReference>
<accession>A0A1I2X1S9</accession>
<feature type="domain" description="Tyr recombinase" evidence="7">
    <location>
        <begin position="106"/>
        <end position="276"/>
    </location>
</feature>
<dbReference type="Pfam" id="PF02899">
    <property type="entry name" value="Phage_int_SAM_1"/>
    <property type="match status" value="1"/>
</dbReference>
<dbReference type="CDD" id="cd00397">
    <property type="entry name" value="DNA_BRE_C"/>
    <property type="match status" value="1"/>
</dbReference>
<dbReference type="PANTHER" id="PTHR30349:SF64">
    <property type="entry name" value="PROPHAGE INTEGRASE INTD-RELATED"/>
    <property type="match status" value="1"/>
</dbReference>
<dbReference type="InterPro" id="IPR010998">
    <property type="entry name" value="Integrase_recombinase_N"/>
</dbReference>
<protein>
    <submittedName>
        <fullName evidence="9">Integrase/recombinase XerD</fullName>
    </submittedName>
</protein>
<evidence type="ECO:0000256" key="5">
    <source>
        <dbReference type="ARBA" id="ARBA00023172"/>
    </source>
</evidence>
<dbReference type="RefSeq" id="WP_092473204.1">
    <property type="nucleotide sequence ID" value="NZ_FOOX01000015.1"/>
</dbReference>
<evidence type="ECO:0000313" key="9">
    <source>
        <dbReference type="EMBL" id="SFH07488.1"/>
    </source>
</evidence>
<comment type="similarity">
    <text evidence="2">Belongs to the 'phage' integrase family.</text>
</comment>
<evidence type="ECO:0000256" key="2">
    <source>
        <dbReference type="ARBA" id="ARBA00008857"/>
    </source>
</evidence>
<gene>
    <name evidence="9" type="ORF">SAMN05660649_03769</name>
</gene>
<evidence type="ECO:0000259" key="8">
    <source>
        <dbReference type="PROSITE" id="PS51900"/>
    </source>
</evidence>
<evidence type="ECO:0000256" key="1">
    <source>
        <dbReference type="ARBA" id="ARBA00003283"/>
    </source>
</evidence>
<dbReference type="EMBL" id="FOOX01000015">
    <property type="protein sequence ID" value="SFH07488.1"/>
    <property type="molecule type" value="Genomic_DNA"/>
</dbReference>
<dbReference type="AlphaFoldDB" id="A0A1I2X1S9"/>
<dbReference type="InterPro" id="IPR002104">
    <property type="entry name" value="Integrase_catalytic"/>
</dbReference>
<dbReference type="PROSITE" id="PS51900">
    <property type="entry name" value="CB"/>
    <property type="match status" value="1"/>
</dbReference>
<dbReference type="OrthoDB" id="184666at2"/>
<dbReference type="STRING" id="341036.SAMN05660649_03769"/>
<evidence type="ECO:0000256" key="6">
    <source>
        <dbReference type="PROSITE-ProRule" id="PRU01248"/>
    </source>
</evidence>
<evidence type="ECO:0000256" key="3">
    <source>
        <dbReference type="ARBA" id="ARBA00022908"/>
    </source>
</evidence>
<dbReference type="PROSITE" id="PS51898">
    <property type="entry name" value="TYR_RECOMBINASE"/>
    <property type="match status" value="1"/>
</dbReference>
<dbReference type="InterPro" id="IPR013762">
    <property type="entry name" value="Integrase-like_cat_sf"/>
</dbReference>
<dbReference type="PANTHER" id="PTHR30349">
    <property type="entry name" value="PHAGE INTEGRASE-RELATED"/>
    <property type="match status" value="1"/>
</dbReference>
<dbReference type="InterPro" id="IPR044068">
    <property type="entry name" value="CB"/>
</dbReference>
<dbReference type="GO" id="GO:0015074">
    <property type="term" value="P:DNA integration"/>
    <property type="evidence" value="ECO:0007669"/>
    <property type="project" value="UniProtKB-KW"/>
</dbReference>
<comment type="function">
    <text evidence="1">Site-specific tyrosine recombinase, which acts by catalyzing the cutting and rejoining of the recombining DNA molecules.</text>
</comment>
<reference evidence="10" key="1">
    <citation type="submission" date="2016-10" db="EMBL/GenBank/DDBJ databases">
        <authorList>
            <person name="Varghese N."/>
            <person name="Submissions S."/>
        </authorList>
    </citation>
    <scope>NUCLEOTIDE SEQUENCE [LARGE SCALE GENOMIC DNA]</scope>
    <source>
        <strain evidence="10">DSM 17038</strain>
    </source>
</reference>
<keyword evidence="10" id="KW-1185">Reference proteome</keyword>